<comment type="caution">
    <text evidence="3">The sequence shown here is derived from an EMBL/GenBank/DDBJ whole genome shotgun (WGS) entry which is preliminary data.</text>
</comment>
<feature type="domain" description="Serine aminopeptidase S33" evidence="2">
    <location>
        <begin position="5"/>
        <end position="210"/>
    </location>
</feature>
<organism evidence="3 4">
    <name type="scientific">Evansella tamaricis</name>
    <dbReference type="NCBI Taxonomy" id="2069301"/>
    <lineage>
        <taxon>Bacteria</taxon>
        <taxon>Bacillati</taxon>
        <taxon>Bacillota</taxon>
        <taxon>Bacilli</taxon>
        <taxon>Bacillales</taxon>
        <taxon>Bacillaceae</taxon>
        <taxon>Evansella</taxon>
    </lineage>
</organism>
<evidence type="ECO:0000256" key="1">
    <source>
        <dbReference type="ARBA" id="ARBA00022801"/>
    </source>
</evidence>
<protein>
    <submittedName>
        <fullName evidence="3">Alpha/beta fold hydrolase</fullName>
    </submittedName>
</protein>
<accession>A0ABS6JEM7</accession>
<dbReference type="PIRSF" id="PIRSF017388">
    <property type="entry name" value="Esterase_lipase"/>
    <property type="match status" value="1"/>
</dbReference>
<dbReference type="PANTHER" id="PTHR43798">
    <property type="entry name" value="MONOACYLGLYCEROL LIPASE"/>
    <property type="match status" value="1"/>
</dbReference>
<evidence type="ECO:0000313" key="4">
    <source>
        <dbReference type="Proteomes" id="UP000784880"/>
    </source>
</evidence>
<evidence type="ECO:0000259" key="2">
    <source>
        <dbReference type="Pfam" id="PF12146"/>
    </source>
</evidence>
<dbReference type="PANTHER" id="PTHR43798:SF31">
    <property type="entry name" value="AB HYDROLASE SUPERFAMILY PROTEIN YCLE"/>
    <property type="match status" value="1"/>
</dbReference>
<dbReference type="InterPro" id="IPR022742">
    <property type="entry name" value="Hydrolase_4"/>
</dbReference>
<keyword evidence="4" id="KW-1185">Reference proteome</keyword>
<evidence type="ECO:0000313" key="3">
    <source>
        <dbReference type="EMBL" id="MBU9710915.1"/>
    </source>
</evidence>
<dbReference type="Pfam" id="PF12146">
    <property type="entry name" value="Hydrolase_4"/>
    <property type="match status" value="1"/>
</dbReference>
<sequence>MIGCLCLHGFSGTPKEIEAITSHLEKKQWLVYSPTLPGHGTKEGLRGVTYKHWIYAATVAVEELIKRCEKVYVIGFSMGGMIASYIASKYPVEKLVLISSAAFYINPKQLVQDVAGWVLEGLRGELDDDKLYQFYMQKVKETPIVATKEFSLMVRKLRAHLKNVKVPTLIIQGESDGLVPKKSAEFIYEQIQSEEKRVYYFPKAKHYIWFGEDKEPLLERIDEFLTDDNKGNTQKSS</sequence>
<name>A0ABS6JEM7_9BACI</name>
<dbReference type="InterPro" id="IPR050266">
    <property type="entry name" value="AB_hydrolase_sf"/>
</dbReference>
<gene>
    <name evidence="3" type="ORF">KS419_04085</name>
</gene>
<proteinExistence type="predicted"/>
<dbReference type="RefSeq" id="WP_217064807.1">
    <property type="nucleotide sequence ID" value="NZ_JAHQCS010000055.1"/>
</dbReference>
<reference evidence="3 4" key="1">
    <citation type="submission" date="2021-06" db="EMBL/GenBank/DDBJ databases">
        <title>Bacillus sp. RD4P76, an endophyte from a halophyte.</title>
        <authorList>
            <person name="Sun J.-Q."/>
        </authorList>
    </citation>
    <scope>NUCLEOTIDE SEQUENCE [LARGE SCALE GENOMIC DNA]</scope>
    <source>
        <strain evidence="3 4">CGMCC 1.15917</strain>
    </source>
</reference>
<dbReference type="GO" id="GO:0016787">
    <property type="term" value="F:hydrolase activity"/>
    <property type="evidence" value="ECO:0007669"/>
    <property type="project" value="UniProtKB-KW"/>
</dbReference>
<dbReference type="EMBL" id="JAHQCS010000055">
    <property type="protein sequence ID" value="MBU9710915.1"/>
    <property type="molecule type" value="Genomic_DNA"/>
</dbReference>
<dbReference type="Proteomes" id="UP000784880">
    <property type="component" value="Unassembled WGS sequence"/>
</dbReference>
<keyword evidence="1 3" id="KW-0378">Hydrolase</keyword>
<dbReference type="InterPro" id="IPR012354">
    <property type="entry name" value="Esterase_lipase"/>
</dbReference>